<reference evidence="8 9" key="1">
    <citation type="submission" date="2015-01" db="EMBL/GenBank/DDBJ databases">
        <title>The Genome Sequence of Ochroconis gallopava CBS43764.</title>
        <authorList>
            <consortium name="The Broad Institute Genomics Platform"/>
            <person name="Cuomo C."/>
            <person name="de Hoog S."/>
            <person name="Gorbushina A."/>
            <person name="Stielow B."/>
            <person name="Teixiera M."/>
            <person name="Abouelleil A."/>
            <person name="Chapman S.B."/>
            <person name="Priest M."/>
            <person name="Young S.K."/>
            <person name="Wortman J."/>
            <person name="Nusbaum C."/>
            <person name="Birren B."/>
        </authorList>
    </citation>
    <scope>NUCLEOTIDE SEQUENCE [LARGE SCALE GENOMIC DNA]</scope>
    <source>
        <strain evidence="8 9">CBS 43764</strain>
    </source>
</reference>
<evidence type="ECO:0000256" key="7">
    <source>
        <dbReference type="SAM" id="MobiDB-lite"/>
    </source>
</evidence>
<keyword evidence="5" id="KW-0540">Nuclease</keyword>
<feature type="region of interest" description="Disordered" evidence="7">
    <location>
        <begin position="151"/>
        <end position="178"/>
    </location>
</feature>
<dbReference type="EMBL" id="KN847537">
    <property type="protein sequence ID" value="KIW05532.1"/>
    <property type="molecule type" value="Genomic_DNA"/>
</dbReference>
<feature type="compositionally biased region" description="Polar residues" evidence="7">
    <location>
        <begin position="166"/>
        <end position="178"/>
    </location>
</feature>
<keyword evidence="9" id="KW-1185">Reference proteome</keyword>
<dbReference type="HOGENOM" id="CLU_013225_1_2_1"/>
<evidence type="ECO:0008006" key="10">
    <source>
        <dbReference type="Google" id="ProtNLM"/>
    </source>
</evidence>
<keyword evidence="6" id="KW-0378">Hydrolase</keyword>
<dbReference type="InParanoid" id="A0A0D1YXZ3"/>
<evidence type="ECO:0000256" key="6">
    <source>
        <dbReference type="ARBA" id="ARBA00022839"/>
    </source>
</evidence>
<dbReference type="Pfam" id="PF09810">
    <property type="entry name" value="Exo5"/>
    <property type="match status" value="1"/>
</dbReference>
<dbReference type="GO" id="GO:0005739">
    <property type="term" value="C:mitochondrion"/>
    <property type="evidence" value="ECO:0007669"/>
    <property type="project" value="TreeGrafter"/>
</dbReference>
<dbReference type="GO" id="GO:0045145">
    <property type="term" value="F:single-stranded DNA 5'-3' DNA exonuclease activity"/>
    <property type="evidence" value="ECO:0007669"/>
    <property type="project" value="InterPro"/>
</dbReference>
<keyword evidence="6" id="KW-0269">Exonuclease</keyword>
<comment type="cofactor">
    <cofactor evidence="1">
        <name>[4Fe-4S] cluster</name>
        <dbReference type="ChEBI" id="CHEBI:49883"/>
    </cofactor>
</comment>
<evidence type="ECO:0000256" key="3">
    <source>
        <dbReference type="ARBA" id="ARBA00011245"/>
    </source>
</evidence>
<accession>A0A0D1YXZ3</accession>
<sequence length="554" mass="63322">MASDMLSTEFSHNIKRDSIDDTIVKVADSDYGSDFDSEGDEEITRILSELGGAQVVTESLIYEDYEGGRKGLAHVPLVSSQHDSSKTSASSFHTAKESIGAHDSLHELVDFDIPESPTLPRALEEEQNECERLKLLDSPRETNVEVQHAEEVSEAPDHWVSKTPGEDQQSPIQRFRTSPNKPLSVTDIVSPAWCELQYWFSLTKFGKIKRTPAMKQGTKVHKELENQVHTYVEIDVETKEDRYGLRIWNTIQGLRTLRATGLTRELEIWGIVEGEVVNGVIDELSYDCPDPELEASLELSHQSSARVPNERKAQGPFRTSHQEHFDIWLDGPRPLHKIYVTDIKTRSSKYIPKGTALRGVQMQLMLYHRLLTDLASNLVPADTVFARYGLDPRKSFTKSFINNIAELEHDMISVCNTGNHDPLSSTTKQRFFELAQYDSLTSLWSLMITEMQLTIPNPETISCVLQAEFRQVNNGKVMGSHCFVFDSLVLDRYISKTLDWWKGRRNARGVDIEEAYKCQVCEFAEVCYWRKEKVEEGIKRHRKNRRVAEKKWKV</sequence>
<keyword evidence="4" id="KW-0411">Iron-sulfur</keyword>
<evidence type="ECO:0000256" key="1">
    <source>
        <dbReference type="ARBA" id="ARBA00001966"/>
    </source>
</evidence>
<dbReference type="PANTHER" id="PTHR14464">
    <property type="entry name" value="EXONUCLEASE V"/>
    <property type="match status" value="1"/>
</dbReference>
<dbReference type="Proteomes" id="UP000053259">
    <property type="component" value="Unassembled WGS sequence"/>
</dbReference>
<proteinExistence type="inferred from homology"/>
<evidence type="ECO:0000256" key="5">
    <source>
        <dbReference type="ARBA" id="ARBA00022722"/>
    </source>
</evidence>
<dbReference type="GeneID" id="27311385"/>
<dbReference type="GO" id="GO:0051539">
    <property type="term" value="F:4 iron, 4 sulfur cluster binding"/>
    <property type="evidence" value="ECO:0007669"/>
    <property type="project" value="UniProtKB-KW"/>
</dbReference>
<comment type="similarity">
    <text evidence="2">Belongs to the EXO5 family.</text>
</comment>
<dbReference type="STRING" id="253628.A0A0D1YXZ3"/>
<evidence type="ECO:0000256" key="2">
    <source>
        <dbReference type="ARBA" id="ARBA00009797"/>
    </source>
</evidence>
<evidence type="ECO:0000313" key="9">
    <source>
        <dbReference type="Proteomes" id="UP000053259"/>
    </source>
</evidence>
<dbReference type="GO" id="GO:0036297">
    <property type="term" value="P:interstrand cross-link repair"/>
    <property type="evidence" value="ECO:0007669"/>
    <property type="project" value="TreeGrafter"/>
</dbReference>
<gene>
    <name evidence="8" type="ORF">PV09_03412</name>
</gene>
<keyword evidence="4" id="KW-0479">Metal-binding</keyword>
<evidence type="ECO:0000313" key="8">
    <source>
        <dbReference type="EMBL" id="KIW05532.1"/>
    </source>
</evidence>
<dbReference type="InterPro" id="IPR019190">
    <property type="entry name" value="EXOV"/>
</dbReference>
<dbReference type="OrthoDB" id="354769at2759"/>
<feature type="compositionally biased region" description="Basic and acidic residues" evidence="7">
    <location>
        <begin position="151"/>
        <end position="160"/>
    </location>
</feature>
<dbReference type="GO" id="GO:0005634">
    <property type="term" value="C:nucleus"/>
    <property type="evidence" value="ECO:0007669"/>
    <property type="project" value="TreeGrafter"/>
</dbReference>
<dbReference type="PANTHER" id="PTHR14464:SF4">
    <property type="entry name" value="EXONUCLEASE V"/>
    <property type="match status" value="1"/>
</dbReference>
<name>A0A0D1YXZ3_9PEZI</name>
<dbReference type="RefSeq" id="XP_016215401.1">
    <property type="nucleotide sequence ID" value="XM_016356608.1"/>
</dbReference>
<comment type="subunit">
    <text evidence="3">Monomer.</text>
</comment>
<organism evidence="8 9">
    <name type="scientific">Verruconis gallopava</name>
    <dbReference type="NCBI Taxonomy" id="253628"/>
    <lineage>
        <taxon>Eukaryota</taxon>
        <taxon>Fungi</taxon>
        <taxon>Dikarya</taxon>
        <taxon>Ascomycota</taxon>
        <taxon>Pezizomycotina</taxon>
        <taxon>Dothideomycetes</taxon>
        <taxon>Pleosporomycetidae</taxon>
        <taxon>Venturiales</taxon>
        <taxon>Sympoventuriaceae</taxon>
        <taxon>Verruconis</taxon>
    </lineage>
</organism>
<keyword evidence="4" id="KW-0408">Iron</keyword>
<evidence type="ECO:0000256" key="4">
    <source>
        <dbReference type="ARBA" id="ARBA00022485"/>
    </source>
</evidence>
<keyword evidence="4" id="KW-0004">4Fe-4S</keyword>
<dbReference type="VEuPathDB" id="FungiDB:PV09_03412"/>
<dbReference type="AlphaFoldDB" id="A0A0D1YXZ3"/>
<protein>
    <recommendedName>
        <fullName evidence="10">Exonuclease V, mitochondrial</fullName>
    </recommendedName>
</protein>